<reference evidence="2" key="2">
    <citation type="submission" date="2025-08" db="UniProtKB">
        <authorList>
            <consortium name="RefSeq"/>
        </authorList>
    </citation>
    <scope>IDENTIFICATION</scope>
    <source>
        <tissue evidence="2">Leaf</tissue>
    </source>
</reference>
<name>A0AC58TFA6_TOBAC</name>
<proteinExistence type="predicted"/>
<gene>
    <name evidence="2" type="primary">LOC107799600</name>
</gene>
<reference evidence="1" key="1">
    <citation type="journal article" date="2014" name="Nat. Commun.">
        <title>The tobacco genome sequence and its comparison with those of tomato and potato.</title>
        <authorList>
            <person name="Sierro N."/>
            <person name="Battey J.N."/>
            <person name="Ouadi S."/>
            <person name="Bakaher N."/>
            <person name="Bovet L."/>
            <person name="Willig A."/>
            <person name="Goepfert S."/>
            <person name="Peitsch M.C."/>
            <person name="Ivanov N.V."/>
        </authorList>
    </citation>
    <scope>NUCLEOTIDE SEQUENCE [LARGE SCALE GENOMIC DNA]</scope>
</reference>
<evidence type="ECO:0000313" key="2">
    <source>
        <dbReference type="RefSeq" id="XP_075095889.1"/>
    </source>
</evidence>
<dbReference type="RefSeq" id="XP_075095889.1">
    <property type="nucleotide sequence ID" value="XM_075239788.1"/>
</dbReference>
<accession>A0AC58TFA6</accession>
<dbReference type="Proteomes" id="UP000790787">
    <property type="component" value="Chromosome 19"/>
</dbReference>
<protein>
    <submittedName>
        <fullName evidence="2">Bax inhibitor 1-like</fullName>
    </submittedName>
</protein>
<evidence type="ECO:0000313" key="1">
    <source>
        <dbReference type="Proteomes" id="UP000790787"/>
    </source>
</evidence>
<organism evidence="1 2">
    <name type="scientific">Nicotiana tabacum</name>
    <name type="common">Common tobacco</name>
    <dbReference type="NCBI Taxonomy" id="4097"/>
    <lineage>
        <taxon>Eukaryota</taxon>
        <taxon>Viridiplantae</taxon>
        <taxon>Streptophyta</taxon>
        <taxon>Embryophyta</taxon>
        <taxon>Tracheophyta</taxon>
        <taxon>Spermatophyta</taxon>
        <taxon>Magnoliopsida</taxon>
        <taxon>eudicotyledons</taxon>
        <taxon>Gunneridae</taxon>
        <taxon>Pentapetalae</taxon>
        <taxon>asterids</taxon>
        <taxon>lamiids</taxon>
        <taxon>Solanales</taxon>
        <taxon>Solanaceae</taxon>
        <taxon>Nicotianoideae</taxon>
        <taxon>Nicotianeae</taxon>
        <taxon>Nicotiana</taxon>
    </lineage>
</organism>
<sequence length="246" mass="28440">MKFSEMKLHAMNAVKAYFKRDWERKDLTNQGEIPLYAYKCLKKVYLTLFCALLSSTVGSFLHLIWEAGGFFTVLISAASILCLYSTPPLLVRRRVFFLMAAAFCFGASVGLLTEYLFGIDQGFVFSFLTATTIGFGTFWWGAMNTRQRRLYNRCLLISDILIFIWLQIASAFFGGHTARWKLLVWVVLGWYMGYNLVYSKEVVYDARFGDIDPVNRTFTHLFRLPAIIVHFTRLSVRAAIQRYKQN</sequence>
<keyword evidence="1" id="KW-1185">Reference proteome</keyword>